<dbReference type="GeneID" id="70214842"/>
<dbReference type="RefSeq" id="XP_046044622.1">
    <property type="nucleotide sequence ID" value="XM_046184888.1"/>
</dbReference>
<dbReference type="OrthoDB" id="5207784at2759"/>
<evidence type="ECO:0000313" key="1">
    <source>
        <dbReference type="EMBL" id="KAH7234857.1"/>
    </source>
</evidence>
<proteinExistence type="predicted"/>
<keyword evidence="2" id="KW-1185">Reference proteome</keyword>
<evidence type="ECO:0000313" key="2">
    <source>
        <dbReference type="Proteomes" id="UP000720189"/>
    </source>
</evidence>
<comment type="caution">
    <text evidence="1">The sequence shown here is derived from an EMBL/GenBank/DDBJ whole genome shotgun (WGS) entry which is preliminary data.</text>
</comment>
<sequence length="239" mass="27181">MKRIYHQLRFICISPLTSTMGPDSTTQDQASLAQKTSVPTTLIFDGQQIALENEPSIPLYRLSRNIACKVQKHCSIIFEQIEVVETNQPDGKGSRIRQHPHDLYYLVNSLLMLQRRHDTPACYLTAPSPKALGNIQVNVFKTPAQHLEFKAMLNADKSADDVQLFNAVAQQKMFEMRPRLKGGPYQWIDADGQIIAHESSQEGDHKLTIQVPLQQDIMDALVALWTLRLWYEHISSQSE</sequence>
<reference evidence="1" key="1">
    <citation type="journal article" date="2021" name="Nat. Commun.">
        <title>Genetic determinants of endophytism in the Arabidopsis root mycobiome.</title>
        <authorList>
            <person name="Mesny F."/>
            <person name="Miyauchi S."/>
            <person name="Thiergart T."/>
            <person name="Pickel B."/>
            <person name="Atanasova L."/>
            <person name="Karlsson M."/>
            <person name="Huettel B."/>
            <person name="Barry K.W."/>
            <person name="Haridas S."/>
            <person name="Chen C."/>
            <person name="Bauer D."/>
            <person name="Andreopoulos W."/>
            <person name="Pangilinan J."/>
            <person name="LaButti K."/>
            <person name="Riley R."/>
            <person name="Lipzen A."/>
            <person name="Clum A."/>
            <person name="Drula E."/>
            <person name="Henrissat B."/>
            <person name="Kohler A."/>
            <person name="Grigoriev I.V."/>
            <person name="Martin F.M."/>
            <person name="Hacquard S."/>
        </authorList>
    </citation>
    <scope>NUCLEOTIDE SEQUENCE</scope>
    <source>
        <strain evidence="1">MPI-CAGE-AT-0023</strain>
    </source>
</reference>
<name>A0A9P9GA85_FUSRE</name>
<protein>
    <submittedName>
        <fullName evidence="1">Uncharacterized protein</fullName>
    </submittedName>
</protein>
<dbReference type="Proteomes" id="UP000720189">
    <property type="component" value="Unassembled WGS sequence"/>
</dbReference>
<accession>A0A9P9GA85</accession>
<dbReference type="EMBL" id="JAGMUX010000017">
    <property type="protein sequence ID" value="KAH7234857.1"/>
    <property type="molecule type" value="Genomic_DNA"/>
</dbReference>
<organism evidence="1 2">
    <name type="scientific">Fusarium redolens</name>
    <dbReference type="NCBI Taxonomy" id="48865"/>
    <lineage>
        <taxon>Eukaryota</taxon>
        <taxon>Fungi</taxon>
        <taxon>Dikarya</taxon>
        <taxon>Ascomycota</taxon>
        <taxon>Pezizomycotina</taxon>
        <taxon>Sordariomycetes</taxon>
        <taxon>Hypocreomycetidae</taxon>
        <taxon>Hypocreales</taxon>
        <taxon>Nectriaceae</taxon>
        <taxon>Fusarium</taxon>
        <taxon>Fusarium redolens species complex</taxon>
    </lineage>
</organism>
<gene>
    <name evidence="1" type="ORF">BKA55DRAFT_139162</name>
</gene>
<dbReference type="AlphaFoldDB" id="A0A9P9GA85"/>